<dbReference type="EMBL" id="JAAALK010000086">
    <property type="protein sequence ID" value="KAG8082048.1"/>
    <property type="molecule type" value="Genomic_DNA"/>
</dbReference>
<dbReference type="OrthoDB" id="695470at2759"/>
<organism evidence="2 3">
    <name type="scientific">Zizania palustris</name>
    <name type="common">Northern wild rice</name>
    <dbReference type="NCBI Taxonomy" id="103762"/>
    <lineage>
        <taxon>Eukaryota</taxon>
        <taxon>Viridiplantae</taxon>
        <taxon>Streptophyta</taxon>
        <taxon>Embryophyta</taxon>
        <taxon>Tracheophyta</taxon>
        <taxon>Spermatophyta</taxon>
        <taxon>Magnoliopsida</taxon>
        <taxon>Liliopsida</taxon>
        <taxon>Poales</taxon>
        <taxon>Poaceae</taxon>
        <taxon>BOP clade</taxon>
        <taxon>Oryzoideae</taxon>
        <taxon>Oryzeae</taxon>
        <taxon>Zizaniinae</taxon>
        <taxon>Zizania</taxon>
    </lineage>
</organism>
<keyword evidence="1" id="KW-0472">Membrane</keyword>
<reference evidence="2" key="2">
    <citation type="submission" date="2021-02" db="EMBL/GenBank/DDBJ databases">
        <authorList>
            <person name="Kimball J.A."/>
            <person name="Haas M.W."/>
            <person name="Macchietto M."/>
            <person name="Kono T."/>
            <person name="Duquette J."/>
            <person name="Shao M."/>
        </authorList>
    </citation>
    <scope>NUCLEOTIDE SEQUENCE</scope>
    <source>
        <tissue evidence="2">Fresh leaf tissue</tissue>
    </source>
</reference>
<feature type="transmembrane region" description="Helical" evidence="1">
    <location>
        <begin position="9"/>
        <end position="33"/>
    </location>
</feature>
<sequence>MQGKNVHVVLYLIATFVLTAIVSLVFMLTLRWWPPSAASEVATDVTYILTLGVVEVFSIATVTTHYFECREMKQVKDMAASHHYTNLPNDDEANI</sequence>
<evidence type="ECO:0000313" key="2">
    <source>
        <dbReference type="EMBL" id="KAG8082048.1"/>
    </source>
</evidence>
<accession>A0A8J5SWQ1</accession>
<reference evidence="2" key="1">
    <citation type="journal article" date="2021" name="bioRxiv">
        <title>Whole Genome Assembly and Annotation of Northern Wild Rice, Zizania palustris L., Supports a Whole Genome Duplication in the Zizania Genus.</title>
        <authorList>
            <person name="Haas M."/>
            <person name="Kono T."/>
            <person name="Macchietto M."/>
            <person name="Millas R."/>
            <person name="McGilp L."/>
            <person name="Shao M."/>
            <person name="Duquette J."/>
            <person name="Hirsch C.N."/>
            <person name="Kimball J."/>
        </authorList>
    </citation>
    <scope>NUCLEOTIDE SEQUENCE</scope>
    <source>
        <tissue evidence="2">Fresh leaf tissue</tissue>
    </source>
</reference>
<protein>
    <submittedName>
        <fullName evidence="2">Uncharacterized protein</fullName>
    </submittedName>
</protein>
<name>A0A8J5SWQ1_ZIZPA</name>
<dbReference type="PANTHER" id="PTHR34483:SF4">
    <property type="entry name" value="OS08G0256000 PROTEIN"/>
    <property type="match status" value="1"/>
</dbReference>
<dbReference type="AlphaFoldDB" id="A0A8J5SWQ1"/>
<keyword evidence="1" id="KW-1133">Transmembrane helix</keyword>
<keyword evidence="3" id="KW-1185">Reference proteome</keyword>
<comment type="caution">
    <text evidence="2">The sequence shown here is derived from an EMBL/GenBank/DDBJ whole genome shotgun (WGS) entry which is preliminary data.</text>
</comment>
<proteinExistence type="predicted"/>
<dbReference type="PANTHER" id="PTHR34483">
    <property type="entry name" value="OS09G0129800 PROTEIN"/>
    <property type="match status" value="1"/>
</dbReference>
<evidence type="ECO:0000313" key="3">
    <source>
        <dbReference type="Proteomes" id="UP000729402"/>
    </source>
</evidence>
<gene>
    <name evidence="2" type="ORF">GUJ93_ZPchr0014g46727</name>
</gene>
<dbReference type="Proteomes" id="UP000729402">
    <property type="component" value="Unassembled WGS sequence"/>
</dbReference>
<evidence type="ECO:0000256" key="1">
    <source>
        <dbReference type="SAM" id="Phobius"/>
    </source>
</evidence>
<keyword evidence="1" id="KW-0812">Transmembrane</keyword>
<feature type="transmembrane region" description="Helical" evidence="1">
    <location>
        <begin position="45"/>
        <end position="67"/>
    </location>
</feature>